<feature type="domain" description="PII-uridylyltransferase/Glutamine-synthetase adenylyltransferase" evidence="8">
    <location>
        <begin position="134"/>
        <end position="250"/>
    </location>
</feature>
<dbReference type="GO" id="GO:0005829">
    <property type="term" value="C:cytosol"/>
    <property type="evidence" value="ECO:0007669"/>
    <property type="project" value="TreeGrafter"/>
</dbReference>
<dbReference type="Pfam" id="PF03710">
    <property type="entry name" value="GlnE"/>
    <property type="match status" value="1"/>
</dbReference>
<evidence type="ECO:0000256" key="1">
    <source>
        <dbReference type="ARBA" id="ARBA00022679"/>
    </source>
</evidence>
<dbReference type="Gene3D" id="1.20.120.330">
    <property type="entry name" value="Nucleotidyltransferases domain 2"/>
    <property type="match status" value="1"/>
</dbReference>
<dbReference type="Gene3D" id="3.30.460.10">
    <property type="entry name" value="Beta Polymerase, domain 2"/>
    <property type="match status" value="1"/>
</dbReference>
<protein>
    <recommendedName>
        <fullName evidence="10">Glutamate-ammonia ligase adenylyltransferase repeated domain-containing protein</fullName>
    </recommendedName>
</protein>
<feature type="domain" description="Glutamate-ammonia ligase adenylyltransferase repeated" evidence="7">
    <location>
        <begin position="1"/>
        <end position="111"/>
    </location>
</feature>
<dbReference type="AlphaFoldDB" id="A0A382ZS32"/>
<dbReference type="PANTHER" id="PTHR30621:SF0">
    <property type="entry name" value="BIFUNCTIONAL GLUTAMINE SYNTHETASE ADENYLYLTRANSFERASE_ADENYLYL-REMOVING ENZYME"/>
    <property type="match status" value="1"/>
</dbReference>
<proteinExistence type="predicted"/>
<accession>A0A382ZS32</accession>
<gene>
    <name evidence="9" type="ORF">METZ01_LOCUS451087</name>
</gene>
<dbReference type="PANTHER" id="PTHR30621">
    <property type="entry name" value="GLUTAMINE SYNTHETASE ADENYLYLTRANSFERASE"/>
    <property type="match status" value="1"/>
</dbReference>
<evidence type="ECO:0000259" key="7">
    <source>
        <dbReference type="Pfam" id="PF03710"/>
    </source>
</evidence>
<name>A0A382ZS32_9ZZZZ</name>
<dbReference type="CDD" id="cd05401">
    <property type="entry name" value="NT_GlnE_GlnD_like"/>
    <property type="match status" value="1"/>
</dbReference>
<evidence type="ECO:0008006" key="10">
    <source>
        <dbReference type="Google" id="ProtNLM"/>
    </source>
</evidence>
<feature type="non-terminal residue" evidence="9">
    <location>
        <position position="256"/>
    </location>
</feature>
<dbReference type="SUPFAM" id="SSF81301">
    <property type="entry name" value="Nucleotidyltransferase"/>
    <property type="match status" value="1"/>
</dbReference>
<evidence type="ECO:0000256" key="2">
    <source>
        <dbReference type="ARBA" id="ARBA00022695"/>
    </source>
</evidence>
<sequence>MGANELNYSSDVDLIALYDDEGVPYIGKKSAQDCFIRLIRDLVKMLQQPTRDGYVLRTDLRLRPDPGVTPIVISMSAAEQYYESLGQNWERAAMIKARPVAGDLVAGAGFLKRMQPFIWRRNLDYAAIADIRSIMRRIHRHESDDDIRVEGQNVKLGRGGIRDIEFFAQTQQLIAGGREPNLRHSTTVGALDALARGGWIDNIAAVELTEAYEFLRQLEHRLQMILDEQTQTMPKGAEGVAHLACFMGFPEETLFR</sequence>
<keyword evidence="3" id="KW-0547">Nucleotide-binding</keyword>
<evidence type="ECO:0000256" key="3">
    <source>
        <dbReference type="ARBA" id="ARBA00022741"/>
    </source>
</evidence>
<keyword evidence="2" id="KW-0548">Nucleotidyltransferase</keyword>
<dbReference type="InterPro" id="IPR005190">
    <property type="entry name" value="GlnE_rpt_dom"/>
</dbReference>
<dbReference type="InterPro" id="IPR043519">
    <property type="entry name" value="NT_sf"/>
</dbReference>
<keyword evidence="1" id="KW-0808">Transferase</keyword>
<dbReference type="Pfam" id="PF08335">
    <property type="entry name" value="GlnD_UR_UTase"/>
    <property type="match status" value="1"/>
</dbReference>
<keyword evidence="4" id="KW-0067">ATP-binding</keyword>
<dbReference type="SUPFAM" id="SSF81593">
    <property type="entry name" value="Nucleotidyltransferase substrate binding subunit/domain"/>
    <property type="match status" value="1"/>
</dbReference>
<dbReference type="GO" id="GO:0000820">
    <property type="term" value="P:regulation of glutamine family amino acid metabolic process"/>
    <property type="evidence" value="ECO:0007669"/>
    <property type="project" value="TreeGrafter"/>
</dbReference>
<dbReference type="GO" id="GO:0005524">
    <property type="term" value="F:ATP binding"/>
    <property type="evidence" value="ECO:0007669"/>
    <property type="project" value="UniProtKB-KW"/>
</dbReference>
<evidence type="ECO:0000256" key="6">
    <source>
        <dbReference type="ARBA" id="ARBA00023268"/>
    </source>
</evidence>
<evidence type="ECO:0000256" key="4">
    <source>
        <dbReference type="ARBA" id="ARBA00022840"/>
    </source>
</evidence>
<evidence type="ECO:0000259" key="8">
    <source>
        <dbReference type="Pfam" id="PF08335"/>
    </source>
</evidence>
<dbReference type="InterPro" id="IPR023057">
    <property type="entry name" value="GlnE"/>
</dbReference>
<reference evidence="9" key="1">
    <citation type="submission" date="2018-05" db="EMBL/GenBank/DDBJ databases">
        <authorList>
            <person name="Lanie J.A."/>
            <person name="Ng W.-L."/>
            <person name="Kazmierczak K.M."/>
            <person name="Andrzejewski T.M."/>
            <person name="Davidsen T.M."/>
            <person name="Wayne K.J."/>
            <person name="Tettelin H."/>
            <person name="Glass J.I."/>
            <person name="Rusch D."/>
            <person name="Podicherti R."/>
            <person name="Tsui H.-C.T."/>
            <person name="Winkler M.E."/>
        </authorList>
    </citation>
    <scope>NUCLEOTIDE SEQUENCE</scope>
</reference>
<organism evidence="9">
    <name type="scientific">marine metagenome</name>
    <dbReference type="NCBI Taxonomy" id="408172"/>
    <lineage>
        <taxon>unclassified sequences</taxon>
        <taxon>metagenomes</taxon>
        <taxon>ecological metagenomes</taxon>
    </lineage>
</organism>
<dbReference type="GO" id="GO:0008882">
    <property type="term" value="F:[glutamate-ammonia-ligase] adenylyltransferase activity"/>
    <property type="evidence" value="ECO:0007669"/>
    <property type="project" value="InterPro"/>
</dbReference>
<keyword evidence="6" id="KW-0511">Multifunctional enzyme</keyword>
<keyword evidence="5" id="KW-0460">Magnesium</keyword>
<evidence type="ECO:0000313" key="9">
    <source>
        <dbReference type="EMBL" id="SVD98233.1"/>
    </source>
</evidence>
<dbReference type="InterPro" id="IPR013546">
    <property type="entry name" value="PII_UdlTrfase/GS_AdlTrfase"/>
</dbReference>
<evidence type="ECO:0000256" key="5">
    <source>
        <dbReference type="ARBA" id="ARBA00022842"/>
    </source>
</evidence>
<dbReference type="EMBL" id="UINC01186149">
    <property type="protein sequence ID" value="SVD98233.1"/>
    <property type="molecule type" value="Genomic_DNA"/>
</dbReference>